<protein>
    <submittedName>
        <fullName evidence="1">Uncharacterized protein</fullName>
    </submittedName>
</protein>
<evidence type="ECO:0000313" key="2">
    <source>
        <dbReference type="Proteomes" id="UP000759537"/>
    </source>
</evidence>
<name>A0A9P5MQ23_9AGAM</name>
<accession>A0A9P5MQ23</accession>
<gene>
    <name evidence="1" type="ORF">DFH94DRAFT_396048</name>
</gene>
<keyword evidence="2" id="KW-1185">Reference proteome</keyword>
<dbReference type="EMBL" id="WHVB01000055">
    <property type="protein sequence ID" value="KAF8464543.1"/>
    <property type="molecule type" value="Genomic_DNA"/>
</dbReference>
<comment type="caution">
    <text evidence="1">The sequence shown here is derived from an EMBL/GenBank/DDBJ whole genome shotgun (WGS) entry which is preliminary data.</text>
</comment>
<dbReference type="AlphaFoldDB" id="A0A9P5MQ23"/>
<organism evidence="1 2">
    <name type="scientific">Russula ochroleuca</name>
    <dbReference type="NCBI Taxonomy" id="152965"/>
    <lineage>
        <taxon>Eukaryota</taxon>
        <taxon>Fungi</taxon>
        <taxon>Dikarya</taxon>
        <taxon>Basidiomycota</taxon>
        <taxon>Agaricomycotina</taxon>
        <taxon>Agaricomycetes</taxon>
        <taxon>Russulales</taxon>
        <taxon>Russulaceae</taxon>
        <taxon>Russula</taxon>
    </lineage>
</organism>
<reference evidence="1" key="1">
    <citation type="submission" date="2019-10" db="EMBL/GenBank/DDBJ databases">
        <authorList>
            <consortium name="DOE Joint Genome Institute"/>
            <person name="Kuo A."/>
            <person name="Miyauchi S."/>
            <person name="Kiss E."/>
            <person name="Drula E."/>
            <person name="Kohler A."/>
            <person name="Sanchez-Garcia M."/>
            <person name="Andreopoulos B."/>
            <person name="Barry K.W."/>
            <person name="Bonito G."/>
            <person name="Buee M."/>
            <person name="Carver A."/>
            <person name="Chen C."/>
            <person name="Cichocki N."/>
            <person name="Clum A."/>
            <person name="Culley D."/>
            <person name="Crous P.W."/>
            <person name="Fauchery L."/>
            <person name="Girlanda M."/>
            <person name="Hayes R."/>
            <person name="Keri Z."/>
            <person name="LaButti K."/>
            <person name="Lipzen A."/>
            <person name="Lombard V."/>
            <person name="Magnuson J."/>
            <person name="Maillard F."/>
            <person name="Morin E."/>
            <person name="Murat C."/>
            <person name="Nolan M."/>
            <person name="Ohm R."/>
            <person name="Pangilinan J."/>
            <person name="Pereira M."/>
            <person name="Perotto S."/>
            <person name="Peter M."/>
            <person name="Riley R."/>
            <person name="Sitrit Y."/>
            <person name="Stielow B."/>
            <person name="Szollosi G."/>
            <person name="Zifcakova L."/>
            <person name="Stursova M."/>
            <person name="Spatafora J.W."/>
            <person name="Tedersoo L."/>
            <person name="Vaario L.-M."/>
            <person name="Yamada A."/>
            <person name="Yan M."/>
            <person name="Wang P."/>
            <person name="Xu J."/>
            <person name="Bruns T."/>
            <person name="Baldrian P."/>
            <person name="Vilgalys R."/>
            <person name="Henrissat B."/>
            <person name="Grigoriev I.V."/>
            <person name="Hibbett D."/>
            <person name="Nagy L.G."/>
            <person name="Martin F.M."/>
        </authorList>
    </citation>
    <scope>NUCLEOTIDE SEQUENCE</scope>
    <source>
        <strain evidence="1">Prilba</strain>
    </source>
</reference>
<reference evidence="1" key="2">
    <citation type="journal article" date="2020" name="Nat. Commun.">
        <title>Large-scale genome sequencing of mycorrhizal fungi provides insights into the early evolution of symbiotic traits.</title>
        <authorList>
            <person name="Miyauchi S."/>
            <person name="Kiss E."/>
            <person name="Kuo A."/>
            <person name="Drula E."/>
            <person name="Kohler A."/>
            <person name="Sanchez-Garcia M."/>
            <person name="Morin E."/>
            <person name="Andreopoulos B."/>
            <person name="Barry K.W."/>
            <person name="Bonito G."/>
            <person name="Buee M."/>
            <person name="Carver A."/>
            <person name="Chen C."/>
            <person name="Cichocki N."/>
            <person name="Clum A."/>
            <person name="Culley D."/>
            <person name="Crous P.W."/>
            <person name="Fauchery L."/>
            <person name="Girlanda M."/>
            <person name="Hayes R.D."/>
            <person name="Keri Z."/>
            <person name="LaButti K."/>
            <person name="Lipzen A."/>
            <person name="Lombard V."/>
            <person name="Magnuson J."/>
            <person name="Maillard F."/>
            <person name="Murat C."/>
            <person name="Nolan M."/>
            <person name="Ohm R.A."/>
            <person name="Pangilinan J."/>
            <person name="Pereira M.F."/>
            <person name="Perotto S."/>
            <person name="Peter M."/>
            <person name="Pfister S."/>
            <person name="Riley R."/>
            <person name="Sitrit Y."/>
            <person name="Stielow J.B."/>
            <person name="Szollosi G."/>
            <person name="Zifcakova L."/>
            <person name="Stursova M."/>
            <person name="Spatafora J.W."/>
            <person name="Tedersoo L."/>
            <person name="Vaario L.M."/>
            <person name="Yamada A."/>
            <person name="Yan M."/>
            <person name="Wang P."/>
            <person name="Xu J."/>
            <person name="Bruns T."/>
            <person name="Baldrian P."/>
            <person name="Vilgalys R."/>
            <person name="Dunand C."/>
            <person name="Henrissat B."/>
            <person name="Grigoriev I.V."/>
            <person name="Hibbett D."/>
            <person name="Nagy L.G."/>
            <person name="Martin F.M."/>
        </authorList>
    </citation>
    <scope>NUCLEOTIDE SEQUENCE</scope>
    <source>
        <strain evidence="1">Prilba</strain>
    </source>
</reference>
<dbReference type="Proteomes" id="UP000759537">
    <property type="component" value="Unassembled WGS sequence"/>
</dbReference>
<evidence type="ECO:0000313" key="1">
    <source>
        <dbReference type="EMBL" id="KAF8464543.1"/>
    </source>
</evidence>
<sequence length="237" mass="25704">MRVPSGVHKSNRVAQYVSCESSAISAGASGNCGRAERSASSKRESNCAVHAGRSERRVCRSSGERSAGGRSRKIATYCVRRSCTPSRHVSMYFFMYRTQASGASNPRFSPSALVNPTLSASRRPIRNARASSCSGDTCIRRRKLTARRRLGSLPGARRVASSWPKSVLMAPFALACTSRTTCTCGKRVASRAACVVRSSASWKCPPRTQTAASMGSSRKSCNFDECSRMRAARQRED</sequence>
<proteinExistence type="predicted"/>